<dbReference type="Gene3D" id="3.10.100.10">
    <property type="entry name" value="Mannose-Binding Protein A, subunit A"/>
    <property type="match status" value="1"/>
</dbReference>
<dbReference type="AlphaFoldDB" id="A0A8K0EQ65"/>
<keyword evidence="3" id="KW-0472">Membrane</keyword>
<evidence type="ECO:0000259" key="4">
    <source>
        <dbReference type="PROSITE" id="PS50041"/>
    </source>
</evidence>
<dbReference type="SMART" id="SM00034">
    <property type="entry name" value="CLECT"/>
    <property type="match status" value="1"/>
</dbReference>
<feature type="domain" description="C-type lectin" evidence="4">
    <location>
        <begin position="362"/>
        <end position="490"/>
    </location>
</feature>
<dbReference type="CDD" id="cd00037">
    <property type="entry name" value="CLECT"/>
    <property type="match status" value="1"/>
</dbReference>
<feature type="region of interest" description="Disordered" evidence="2">
    <location>
        <begin position="150"/>
        <end position="209"/>
    </location>
</feature>
<organism evidence="5 6">
    <name type="scientific">Branchiostoma lanceolatum</name>
    <name type="common">Common lancelet</name>
    <name type="synonym">Amphioxus lanceolatum</name>
    <dbReference type="NCBI Taxonomy" id="7740"/>
    <lineage>
        <taxon>Eukaryota</taxon>
        <taxon>Metazoa</taxon>
        <taxon>Chordata</taxon>
        <taxon>Cephalochordata</taxon>
        <taxon>Leptocardii</taxon>
        <taxon>Amphioxiformes</taxon>
        <taxon>Branchiostomatidae</taxon>
        <taxon>Branchiostoma</taxon>
    </lineage>
</organism>
<protein>
    <submittedName>
        <fullName evidence="5">SFTPD protein</fullName>
    </submittedName>
</protein>
<reference evidence="5" key="1">
    <citation type="submission" date="2022-01" db="EMBL/GenBank/DDBJ databases">
        <authorList>
            <person name="Braso-Vives M."/>
        </authorList>
    </citation>
    <scope>NUCLEOTIDE SEQUENCE</scope>
</reference>
<evidence type="ECO:0000256" key="3">
    <source>
        <dbReference type="SAM" id="Phobius"/>
    </source>
</evidence>
<dbReference type="PANTHER" id="PTHR22799">
    <property type="entry name" value="TETRANECTIN-RELATED"/>
    <property type="match status" value="1"/>
</dbReference>
<feature type="region of interest" description="Disordered" evidence="2">
    <location>
        <begin position="77"/>
        <end position="125"/>
    </location>
</feature>
<dbReference type="Proteomes" id="UP000838412">
    <property type="component" value="Chromosome 5"/>
</dbReference>
<dbReference type="PANTHER" id="PTHR22799:SF6">
    <property type="entry name" value="C-TYPE LECTIN DOMAIN FAMILY 4 MEMBER M-LIKE"/>
    <property type="match status" value="1"/>
</dbReference>
<proteinExistence type="predicted"/>
<dbReference type="EMBL" id="OV696690">
    <property type="protein sequence ID" value="CAH1264525.1"/>
    <property type="molecule type" value="Genomic_DNA"/>
</dbReference>
<dbReference type="PROSITE" id="PS50041">
    <property type="entry name" value="C_TYPE_LECTIN_2"/>
    <property type="match status" value="1"/>
</dbReference>
<sequence>MYEQAQPVRTAFLGPGRGQPSGLPSQPPPVRQGGSSGRVRHGNVVQGRWLEDQDSSSDIYEVAEAVRLQIFGLASPAQGARPQRQQTKPAGKSEHVKSLQPEQAKPLQAEQRKPLQAEQAKSLQSEQGMLLQSEQANLLQEESEPAKLLQAEQRKPLQSERGMSLQSERGMSLQSEQGMSLQSEQGMSLQSEQGMSLQSEQANLLQEESEPAKLLQEEAKSVQETDDDISVSLHADTSADEAYPGGASGRRSLCSYIRSHRNCMAAGITAVVVTILAVGLVVVVVIKKEEISRLTAAINTLKRDLNNQQNLSDVLDQHLTEMEKTPSPYHEDTSKWRGRIFDQRLESMTAGDIGCPEGYAKWRGICYKAFNVPKNFWQSLLICREDGGTLAMPRDAETNAFLISLGNSVNNGSNFWFGLHDQREEGSFEWLDGTALGSYTMWAPGQPNNRYSIEDCVLYSPVYSNGTYTEQREQEWYDSPCIRCVRFLCQLAPGLS</sequence>
<dbReference type="InterPro" id="IPR016187">
    <property type="entry name" value="CTDL_fold"/>
</dbReference>
<evidence type="ECO:0000256" key="2">
    <source>
        <dbReference type="SAM" id="MobiDB-lite"/>
    </source>
</evidence>
<dbReference type="Pfam" id="PF00059">
    <property type="entry name" value="Lectin_C"/>
    <property type="match status" value="1"/>
</dbReference>
<feature type="compositionally biased region" description="Polar residues" evidence="2">
    <location>
        <begin position="164"/>
        <end position="206"/>
    </location>
</feature>
<feature type="region of interest" description="Disordered" evidence="2">
    <location>
        <begin position="1"/>
        <end position="56"/>
    </location>
</feature>
<evidence type="ECO:0000313" key="6">
    <source>
        <dbReference type="Proteomes" id="UP000838412"/>
    </source>
</evidence>
<keyword evidence="6" id="KW-1185">Reference proteome</keyword>
<dbReference type="SUPFAM" id="SSF56436">
    <property type="entry name" value="C-type lectin-like"/>
    <property type="match status" value="1"/>
</dbReference>
<dbReference type="InterPro" id="IPR051663">
    <property type="entry name" value="CLec_Tetranectin-domain"/>
</dbReference>
<keyword evidence="3" id="KW-1133">Transmembrane helix</keyword>
<name>A0A8K0EQ65_BRALA</name>
<accession>A0A8K0EQ65</accession>
<dbReference type="OrthoDB" id="9906043at2759"/>
<keyword evidence="3" id="KW-0812">Transmembrane</keyword>
<evidence type="ECO:0000313" key="5">
    <source>
        <dbReference type="EMBL" id="CAH1264525.1"/>
    </source>
</evidence>
<feature type="transmembrane region" description="Helical" evidence="3">
    <location>
        <begin position="264"/>
        <end position="286"/>
    </location>
</feature>
<dbReference type="GO" id="GO:0030246">
    <property type="term" value="F:carbohydrate binding"/>
    <property type="evidence" value="ECO:0007669"/>
    <property type="project" value="UniProtKB-KW"/>
</dbReference>
<dbReference type="InterPro" id="IPR001304">
    <property type="entry name" value="C-type_lectin-like"/>
</dbReference>
<dbReference type="InterPro" id="IPR016186">
    <property type="entry name" value="C-type_lectin-like/link_sf"/>
</dbReference>
<evidence type="ECO:0000256" key="1">
    <source>
        <dbReference type="ARBA" id="ARBA00022734"/>
    </source>
</evidence>
<gene>
    <name evidence="5" type="primary">SFTPD</name>
    <name evidence="5" type="ORF">BLAG_LOCUS18872</name>
</gene>
<keyword evidence="1" id="KW-0430">Lectin</keyword>